<reference evidence="4" key="4">
    <citation type="journal article" date="2015" name="G3 (Bethesda)">
        <title>Genome sequences of three phytopathogenic species of the Magnaporthaceae family of fungi.</title>
        <authorList>
            <person name="Okagaki L.H."/>
            <person name="Nunes C.C."/>
            <person name="Sailsbery J."/>
            <person name="Clay B."/>
            <person name="Brown D."/>
            <person name="John T."/>
            <person name="Oh Y."/>
            <person name="Young N."/>
            <person name="Fitzgerald M."/>
            <person name="Haas B.J."/>
            <person name="Zeng Q."/>
            <person name="Young S."/>
            <person name="Adiconis X."/>
            <person name="Fan L."/>
            <person name="Levin J.Z."/>
            <person name="Mitchell T.K."/>
            <person name="Okubara P.A."/>
            <person name="Farman M.L."/>
            <person name="Kohn L.M."/>
            <person name="Birren B."/>
            <person name="Ma L.-J."/>
            <person name="Dean R.A."/>
        </authorList>
    </citation>
    <scope>NUCLEOTIDE SEQUENCE</scope>
    <source>
        <strain evidence="4">ATCC 64411 / 73-15</strain>
    </source>
</reference>
<dbReference type="EnsemblFungi" id="MAPG_05306T0">
    <property type="protein sequence ID" value="MAPG_05306T0"/>
    <property type="gene ID" value="MAPG_05306"/>
</dbReference>
<dbReference type="InterPro" id="IPR011041">
    <property type="entry name" value="Quinoprot_gluc/sorb_DH_b-prop"/>
</dbReference>
<feature type="signal peptide" evidence="1">
    <location>
        <begin position="1"/>
        <end position="19"/>
    </location>
</feature>
<proteinExistence type="predicted"/>
<reference evidence="4" key="5">
    <citation type="submission" date="2015-06" db="UniProtKB">
        <authorList>
            <consortium name="EnsemblFungi"/>
        </authorList>
    </citation>
    <scope>IDENTIFICATION</scope>
    <source>
        <strain evidence="4">ATCC 64411</strain>
    </source>
</reference>
<gene>
    <name evidence="3" type="ORF">MAPG_05306</name>
</gene>
<dbReference type="eggNOG" id="ENOG502R9MT">
    <property type="taxonomic scope" value="Eukaryota"/>
</dbReference>
<evidence type="ECO:0000313" key="4">
    <source>
        <dbReference type="EnsemblFungi" id="MAPG_05306T0"/>
    </source>
</evidence>
<dbReference type="EMBL" id="ADBL01001255">
    <property type="status" value="NOT_ANNOTATED_CDS"/>
    <property type="molecule type" value="Genomic_DNA"/>
</dbReference>
<dbReference type="AlphaFoldDB" id="A0A0C4DZ17"/>
<dbReference type="InterPro" id="IPR011042">
    <property type="entry name" value="6-blade_b-propeller_TolB-like"/>
</dbReference>
<evidence type="ECO:0000256" key="1">
    <source>
        <dbReference type="SAM" id="SignalP"/>
    </source>
</evidence>
<evidence type="ECO:0000313" key="3">
    <source>
        <dbReference type="EMBL" id="KLU86290.1"/>
    </source>
</evidence>
<dbReference type="Proteomes" id="UP000011715">
    <property type="component" value="Unassembled WGS sequence"/>
</dbReference>
<feature type="chain" id="PRO_5009385515" description="Pyrroloquinoline quinone-dependent pyranose dehydrogenase beta-propeller domain-containing protein" evidence="1">
    <location>
        <begin position="20"/>
        <end position="451"/>
    </location>
</feature>
<organism evidence="4 5">
    <name type="scientific">Magnaporthiopsis poae (strain ATCC 64411 / 73-15)</name>
    <name type="common">Kentucky bluegrass fungus</name>
    <name type="synonym">Magnaporthe poae</name>
    <dbReference type="NCBI Taxonomy" id="644358"/>
    <lineage>
        <taxon>Eukaryota</taxon>
        <taxon>Fungi</taxon>
        <taxon>Dikarya</taxon>
        <taxon>Ascomycota</taxon>
        <taxon>Pezizomycotina</taxon>
        <taxon>Sordariomycetes</taxon>
        <taxon>Sordariomycetidae</taxon>
        <taxon>Magnaporthales</taxon>
        <taxon>Magnaporthaceae</taxon>
        <taxon>Magnaporthiopsis</taxon>
    </lineage>
</organism>
<dbReference type="VEuPathDB" id="FungiDB:MAPG_05306"/>
<dbReference type="Pfam" id="PF22807">
    <property type="entry name" value="TrAA12"/>
    <property type="match status" value="1"/>
</dbReference>
<evidence type="ECO:0000259" key="2">
    <source>
        <dbReference type="Pfam" id="PF22807"/>
    </source>
</evidence>
<reference evidence="3" key="2">
    <citation type="submission" date="2010-05" db="EMBL/GenBank/DDBJ databases">
        <title>The Genome Sequence of Magnaporthe poae strain ATCC 64411.</title>
        <authorList>
            <consortium name="The Broad Institute Genome Sequencing Platform"/>
            <consortium name="Broad Institute Genome Sequencing Center for Infectious Disease"/>
            <person name="Ma L.-J."/>
            <person name="Dead R."/>
            <person name="Young S."/>
            <person name="Zeng Q."/>
            <person name="Koehrsen M."/>
            <person name="Alvarado L."/>
            <person name="Berlin A."/>
            <person name="Chapman S.B."/>
            <person name="Chen Z."/>
            <person name="Freedman E."/>
            <person name="Gellesch M."/>
            <person name="Goldberg J."/>
            <person name="Griggs A."/>
            <person name="Gujja S."/>
            <person name="Heilman E.R."/>
            <person name="Heiman D."/>
            <person name="Hepburn T."/>
            <person name="Howarth C."/>
            <person name="Jen D."/>
            <person name="Larson L."/>
            <person name="Mehta T."/>
            <person name="Neiman D."/>
            <person name="Pearson M."/>
            <person name="Roberts A."/>
            <person name="Saif S."/>
            <person name="Shea T."/>
            <person name="Shenoy N."/>
            <person name="Sisk P."/>
            <person name="Stolte C."/>
            <person name="Sykes S."/>
            <person name="Walk T."/>
            <person name="White J."/>
            <person name="Yandava C."/>
            <person name="Haas B."/>
            <person name="Nusbaum C."/>
            <person name="Birren B."/>
        </authorList>
    </citation>
    <scope>NUCLEOTIDE SEQUENCE</scope>
    <source>
        <strain evidence="3">ATCC 64411</strain>
    </source>
</reference>
<dbReference type="STRING" id="644358.A0A0C4DZ17"/>
<dbReference type="InterPro" id="IPR054539">
    <property type="entry name" value="Beta-prop_PDH"/>
</dbReference>
<dbReference type="OrthoDB" id="507128at2759"/>
<reference evidence="5" key="1">
    <citation type="submission" date="2010-05" db="EMBL/GenBank/DDBJ databases">
        <title>The genome sequence of Magnaporthe poae strain ATCC 64411.</title>
        <authorList>
            <person name="Ma L.-J."/>
            <person name="Dead R."/>
            <person name="Young S."/>
            <person name="Zeng Q."/>
            <person name="Koehrsen M."/>
            <person name="Alvarado L."/>
            <person name="Berlin A."/>
            <person name="Chapman S.B."/>
            <person name="Chen Z."/>
            <person name="Freedman E."/>
            <person name="Gellesch M."/>
            <person name="Goldberg J."/>
            <person name="Griggs A."/>
            <person name="Gujja S."/>
            <person name="Heilman E.R."/>
            <person name="Heiman D."/>
            <person name="Hepburn T."/>
            <person name="Howarth C."/>
            <person name="Jen D."/>
            <person name="Larson L."/>
            <person name="Mehta T."/>
            <person name="Neiman D."/>
            <person name="Pearson M."/>
            <person name="Roberts A."/>
            <person name="Saif S."/>
            <person name="Shea T."/>
            <person name="Shenoy N."/>
            <person name="Sisk P."/>
            <person name="Stolte C."/>
            <person name="Sykes S."/>
            <person name="Walk T."/>
            <person name="White J."/>
            <person name="Yandava C."/>
            <person name="Haas B."/>
            <person name="Nusbaum C."/>
            <person name="Birren B."/>
        </authorList>
    </citation>
    <scope>NUCLEOTIDE SEQUENCE [LARGE SCALE GENOMIC DNA]</scope>
    <source>
        <strain evidence="5">ATCC 64411 / 73-15</strain>
    </source>
</reference>
<feature type="domain" description="Pyrroloquinoline quinone-dependent pyranose dehydrogenase beta-propeller" evidence="2">
    <location>
        <begin position="47"/>
        <end position="450"/>
    </location>
</feature>
<reference evidence="3" key="3">
    <citation type="submission" date="2011-03" db="EMBL/GenBank/DDBJ databases">
        <title>Annotation of Magnaporthe poae ATCC 64411.</title>
        <authorList>
            <person name="Ma L.-J."/>
            <person name="Dead R."/>
            <person name="Young S.K."/>
            <person name="Zeng Q."/>
            <person name="Gargeya S."/>
            <person name="Fitzgerald M."/>
            <person name="Haas B."/>
            <person name="Abouelleil A."/>
            <person name="Alvarado L."/>
            <person name="Arachchi H.M."/>
            <person name="Berlin A."/>
            <person name="Brown A."/>
            <person name="Chapman S.B."/>
            <person name="Chen Z."/>
            <person name="Dunbar C."/>
            <person name="Freedman E."/>
            <person name="Gearin G."/>
            <person name="Gellesch M."/>
            <person name="Goldberg J."/>
            <person name="Griggs A."/>
            <person name="Gujja S."/>
            <person name="Heiman D."/>
            <person name="Howarth C."/>
            <person name="Larson L."/>
            <person name="Lui A."/>
            <person name="MacDonald P.J.P."/>
            <person name="Mehta T."/>
            <person name="Montmayeur A."/>
            <person name="Murphy C."/>
            <person name="Neiman D."/>
            <person name="Pearson M."/>
            <person name="Priest M."/>
            <person name="Roberts A."/>
            <person name="Saif S."/>
            <person name="Shea T."/>
            <person name="Shenoy N."/>
            <person name="Sisk P."/>
            <person name="Stolte C."/>
            <person name="Sykes S."/>
            <person name="Yandava C."/>
            <person name="Wortman J."/>
            <person name="Nusbaum C."/>
            <person name="Birren B."/>
        </authorList>
    </citation>
    <scope>NUCLEOTIDE SEQUENCE</scope>
    <source>
        <strain evidence="3">ATCC 64411</strain>
    </source>
</reference>
<accession>A0A0C4DZ17</accession>
<evidence type="ECO:0000313" key="5">
    <source>
        <dbReference type="Proteomes" id="UP000011715"/>
    </source>
</evidence>
<sequence>MMQLFSVATALLGVRTTQQISPNAAAADPLPFPSSCSGVSQPRFPFTLASGWQATKIAGGSGMRLPRTIVFDPLGNMLVLQQTTGVSVHTFGADGCVNSSRTILSNRALNHGLALTPNGRTLYASGETTVYSWGYDPQSRAVVEGSQKTVVARMSNGIHSTRTLKLSPKNPDLLLVSVGSNSNFDYATSSASSGRSLVRVFDMTKVPSGGYMFNTGGHLLGYGMRNEVGLAFDPDGHVWGVENSADDFKRTANGRSVDIHKDNPAEELNYLGDPSVPNNNWYGYPTCFTAWDASTIQGGTGLKTGSQFVDGSNSSVTDASCAARATPPRLSFPAHSAPIDAVFDAAGTSLYVTFHGSWDRQPATGYKLVEVPFKKATSSGGAGFEPVAAADSKTGFSDVIAARDPGGCQSITLTRSSCWRPSGVAWDPAGTRLFLASDNEAEGEIFVLRKN</sequence>
<dbReference type="OMA" id="NMYVAFH"/>
<keyword evidence="5" id="KW-1185">Reference proteome</keyword>
<name>A0A0C4DZ17_MAGP6</name>
<protein>
    <recommendedName>
        <fullName evidence="2">Pyrroloquinoline quinone-dependent pyranose dehydrogenase beta-propeller domain-containing protein</fullName>
    </recommendedName>
</protein>
<dbReference type="SUPFAM" id="SSF50952">
    <property type="entry name" value="Soluble quinoprotein glucose dehydrogenase"/>
    <property type="match status" value="1"/>
</dbReference>
<dbReference type="Gene3D" id="2.120.10.30">
    <property type="entry name" value="TolB, C-terminal domain"/>
    <property type="match status" value="1"/>
</dbReference>
<dbReference type="EMBL" id="GL876969">
    <property type="protein sequence ID" value="KLU86290.1"/>
    <property type="molecule type" value="Genomic_DNA"/>
</dbReference>
<keyword evidence="1" id="KW-0732">Signal</keyword>